<evidence type="ECO:0000313" key="1">
    <source>
        <dbReference type="EMBL" id="SAL85026.1"/>
    </source>
</evidence>
<keyword evidence="2" id="KW-1185">Reference proteome</keyword>
<protein>
    <submittedName>
        <fullName evidence="1">Uncharacterized protein</fullName>
    </submittedName>
</protein>
<reference evidence="1" key="1">
    <citation type="submission" date="2016-01" db="EMBL/GenBank/DDBJ databases">
        <authorList>
            <person name="Peeters C."/>
        </authorList>
    </citation>
    <scope>NUCLEOTIDE SEQUENCE [LARGE SCALE GENOMIC DNA]</scope>
    <source>
        <strain evidence="1">LMG 22940</strain>
    </source>
</reference>
<organism evidence="1 2">
    <name type="scientific">Caballeronia choica</name>
    <dbReference type="NCBI Taxonomy" id="326476"/>
    <lineage>
        <taxon>Bacteria</taxon>
        <taxon>Pseudomonadati</taxon>
        <taxon>Pseudomonadota</taxon>
        <taxon>Betaproteobacteria</taxon>
        <taxon>Burkholderiales</taxon>
        <taxon>Burkholderiaceae</taxon>
        <taxon>Caballeronia</taxon>
    </lineage>
</organism>
<dbReference type="Proteomes" id="UP000054770">
    <property type="component" value="Unassembled WGS sequence"/>
</dbReference>
<sequence>MQLELAHGRPIFGELEIYFAAEQRVWQAEDLGQPVALEKIRLLLMEQNLRQSTLAGLKPLPRRGEPDEPEPR</sequence>
<name>A0A158KV33_9BURK</name>
<comment type="caution">
    <text evidence="1">The sequence shown here is derived from an EMBL/GenBank/DDBJ whole genome shotgun (WGS) entry which is preliminary data.</text>
</comment>
<gene>
    <name evidence="1" type="ORF">AWB68_07533</name>
</gene>
<dbReference type="EMBL" id="FCON02000175">
    <property type="protein sequence ID" value="SAL85026.1"/>
    <property type="molecule type" value="Genomic_DNA"/>
</dbReference>
<evidence type="ECO:0000313" key="2">
    <source>
        <dbReference type="Proteomes" id="UP000054770"/>
    </source>
</evidence>
<dbReference type="AlphaFoldDB" id="A0A158KV33"/>
<accession>A0A158KV33</accession>
<proteinExistence type="predicted"/>